<dbReference type="InterPro" id="IPR001478">
    <property type="entry name" value="PDZ"/>
</dbReference>
<feature type="domain" description="PDZ" evidence="5">
    <location>
        <begin position="189"/>
        <end position="262"/>
    </location>
</feature>
<evidence type="ECO:0000256" key="2">
    <source>
        <dbReference type="ARBA" id="ARBA00022670"/>
    </source>
</evidence>
<dbReference type="EMBL" id="HBFP01005522">
    <property type="protein sequence ID" value="CAD8819526.1"/>
    <property type="molecule type" value="Transcribed_RNA"/>
</dbReference>
<dbReference type="SUPFAM" id="SSF52096">
    <property type="entry name" value="ClpP/crotonase"/>
    <property type="match status" value="1"/>
</dbReference>
<evidence type="ECO:0000256" key="4">
    <source>
        <dbReference type="ARBA" id="ARBA00022825"/>
    </source>
</evidence>
<dbReference type="SUPFAM" id="SSF50156">
    <property type="entry name" value="PDZ domain-like"/>
    <property type="match status" value="1"/>
</dbReference>
<evidence type="ECO:0000256" key="3">
    <source>
        <dbReference type="ARBA" id="ARBA00022801"/>
    </source>
</evidence>
<dbReference type="SMART" id="SM00245">
    <property type="entry name" value="TSPc"/>
    <property type="match status" value="1"/>
</dbReference>
<dbReference type="PANTHER" id="PTHR32060:SF22">
    <property type="entry name" value="CARBOXYL-TERMINAL-PROCESSING PEPTIDASE 3, CHLOROPLASTIC"/>
    <property type="match status" value="1"/>
</dbReference>
<dbReference type="GO" id="GO:0008236">
    <property type="term" value="F:serine-type peptidase activity"/>
    <property type="evidence" value="ECO:0007669"/>
    <property type="project" value="UniProtKB-KW"/>
</dbReference>
<dbReference type="CDD" id="cd07560">
    <property type="entry name" value="Peptidase_S41_CPP"/>
    <property type="match status" value="1"/>
</dbReference>
<evidence type="ECO:0000256" key="1">
    <source>
        <dbReference type="ARBA" id="ARBA00009179"/>
    </source>
</evidence>
<keyword evidence="4" id="KW-0720">Serine protease</keyword>
<dbReference type="CDD" id="cd06782">
    <property type="entry name" value="cpPDZ_CPP-like"/>
    <property type="match status" value="1"/>
</dbReference>
<evidence type="ECO:0000313" key="7">
    <source>
        <dbReference type="EMBL" id="CAD8819526.1"/>
    </source>
</evidence>
<dbReference type="Gene3D" id="3.30.750.44">
    <property type="match status" value="1"/>
</dbReference>
<dbReference type="Gene3D" id="3.90.226.10">
    <property type="entry name" value="2-enoyl-CoA Hydratase, Chain A, domain 1"/>
    <property type="match status" value="1"/>
</dbReference>
<dbReference type="InterPro" id="IPR041489">
    <property type="entry name" value="PDZ_6"/>
</dbReference>
<dbReference type="InterPro" id="IPR004447">
    <property type="entry name" value="Peptidase_S41A"/>
</dbReference>
<dbReference type="InterPro" id="IPR005151">
    <property type="entry name" value="Tail-specific_protease"/>
</dbReference>
<dbReference type="Gene3D" id="2.30.42.10">
    <property type="match status" value="1"/>
</dbReference>
<dbReference type="GO" id="GO:0006508">
    <property type="term" value="P:proteolysis"/>
    <property type="evidence" value="ECO:0007669"/>
    <property type="project" value="UniProtKB-KW"/>
</dbReference>
<evidence type="ECO:0008006" key="8">
    <source>
        <dbReference type="Google" id="ProtNLM"/>
    </source>
</evidence>
<accession>A0A7S0ZEQ6</accession>
<dbReference type="SMART" id="SM00228">
    <property type="entry name" value="PDZ"/>
    <property type="match status" value="1"/>
</dbReference>
<evidence type="ECO:0000259" key="5">
    <source>
        <dbReference type="SMART" id="SM00228"/>
    </source>
</evidence>
<proteinExistence type="inferred from homology"/>
<sequence length="525" mass="56734">MDSIGFIGSTPSFHNLSSFHTTRSCVILPLNSNSKLCLPLMSFDKDHYFSQSNHVSRFKYALATLSTAAVLGMPLLSLSSGSSSILKPAAAVEQKQKLIAVTFASTDTDLDEEHRLLEEVWNLVSLGALDTTYNGHDWEAIKNEFRDKELPNRAATYAASRDMLKLLGDRYTRFLTPEAFAKMSKFDLSGSGMLLMPDSSQRLVVAAPPAKDSAAGQAGIVRGDVVLEIDGKPTFGLSPYEVAKSLAGDEGTKLQLTVATSTGSTLQEPRQVSITRHFSVKNPVPEAYLKTSRDGSRNIGYIRLTEFNASCTNAVRKAILDLEAQGADSYVLDIRENPGGVLDGAVEISGLFMPKGTTAVLVVDRSGTEEQMKVTPSELAKLVDKDTLALVTNRKSASSSEVLAGALRDNCRAVTVGTRTYGKGIIQGVFGLSDGSGVVLTVAKYQTPKHHEIHGIGIEPDFPMRLPPSWLEFNPASVDMSKAAEKTKMCRTDDQTAEVDALDTLFPSDPNLQNMLATSSLLLFQ</sequence>
<dbReference type="GO" id="GO:0004175">
    <property type="term" value="F:endopeptidase activity"/>
    <property type="evidence" value="ECO:0007669"/>
    <property type="project" value="TreeGrafter"/>
</dbReference>
<dbReference type="Pfam" id="PF03572">
    <property type="entry name" value="Peptidase_S41"/>
    <property type="match status" value="1"/>
</dbReference>
<dbReference type="Pfam" id="PF17820">
    <property type="entry name" value="PDZ_6"/>
    <property type="match status" value="1"/>
</dbReference>
<evidence type="ECO:0000259" key="6">
    <source>
        <dbReference type="SMART" id="SM00245"/>
    </source>
</evidence>
<organism evidence="7">
    <name type="scientific">Timspurckia oligopyrenoides</name>
    <dbReference type="NCBI Taxonomy" id="708627"/>
    <lineage>
        <taxon>Eukaryota</taxon>
        <taxon>Rhodophyta</taxon>
        <taxon>Bangiophyceae</taxon>
        <taxon>Porphyridiales</taxon>
        <taxon>Porphyridiaceae</taxon>
        <taxon>Timspurckia</taxon>
    </lineage>
</organism>
<comment type="similarity">
    <text evidence="1">Belongs to the peptidase S41A family.</text>
</comment>
<dbReference type="InterPro" id="IPR029045">
    <property type="entry name" value="ClpP/crotonase-like_dom_sf"/>
</dbReference>
<gene>
    <name evidence="7" type="ORF">TOLI1172_LOCUS3915</name>
</gene>
<dbReference type="PANTHER" id="PTHR32060">
    <property type="entry name" value="TAIL-SPECIFIC PROTEASE"/>
    <property type="match status" value="1"/>
</dbReference>
<dbReference type="InterPro" id="IPR036034">
    <property type="entry name" value="PDZ_sf"/>
</dbReference>
<keyword evidence="2" id="KW-0645">Protease</keyword>
<dbReference type="AlphaFoldDB" id="A0A7S0ZEQ6"/>
<name>A0A7S0ZEQ6_9RHOD</name>
<keyword evidence="3" id="KW-0378">Hydrolase</keyword>
<reference evidence="7" key="1">
    <citation type="submission" date="2021-01" db="EMBL/GenBank/DDBJ databases">
        <authorList>
            <person name="Corre E."/>
            <person name="Pelletier E."/>
            <person name="Niang G."/>
            <person name="Scheremetjew M."/>
            <person name="Finn R."/>
            <person name="Kale V."/>
            <person name="Holt S."/>
            <person name="Cochrane G."/>
            <person name="Meng A."/>
            <person name="Brown T."/>
            <person name="Cohen L."/>
        </authorList>
    </citation>
    <scope>NUCLEOTIDE SEQUENCE</scope>
    <source>
        <strain evidence="7">CCMP3278</strain>
    </source>
</reference>
<feature type="domain" description="Tail specific protease" evidence="6">
    <location>
        <begin position="267"/>
        <end position="465"/>
    </location>
</feature>
<dbReference type="NCBIfam" id="TIGR00225">
    <property type="entry name" value="prc"/>
    <property type="match status" value="1"/>
</dbReference>
<protein>
    <recommendedName>
        <fullName evidence="8">PDZ domain-containing protein</fullName>
    </recommendedName>
</protein>